<evidence type="ECO:0000313" key="2">
    <source>
        <dbReference type="Proteomes" id="UP000053711"/>
    </source>
</evidence>
<organism evidence="1 2">
    <name type="scientific">Cutibacterium granulosum TM11</name>
    <dbReference type="NCBI Taxonomy" id="1292373"/>
    <lineage>
        <taxon>Bacteria</taxon>
        <taxon>Bacillati</taxon>
        <taxon>Actinomycetota</taxon>
        <taxon>Actinomycetes</taxon>
        <taxon>Propionibacteriales</taxon>
        <taxon>Propionibacteriaceae</taxon>
        <taxon>Cutibacterium</taxon>
    </lineage>
</organism>
<evidence type="ECO:0000313" key="1">
    <source>
        <dbReference type="EMBL" id="ERF66518.1"/>
    </source>
</evidence>
<comment type="caution">
    <text evidence="1">The sequence shown here is derived from an EMBL/GenBank/DDBJ whole genome shotgun (WGS) entry which is preliminary data.</text>
</comment>
<dbReference type="Proteomes" id="UP000053711">
    <property type="component" value="Unassembled WGS sequence"/>
</dbReference>
<keyword evidence="2" id="KW-1185">Reference proteome</keyword>
<proteinExistence type="predicted"/>
<gene>
    <name evidence="1" type="ORF">H640_04673</name>
</gene>
<accession>A0ACB4UNY3</accession>
<sequence length="87" mass="9376">MGLSMGVCRRILGRGLLFPRLVPRGIRGRGTGRIRTGRGILVGRLLLSGRILASTVQVWAGPLVAMALLTMESSIGTLTRMFMRVIG</sequence>
<name>A0ACB4UNY3_9ACTN</name>
<protein>
    <submittedName>
        <fullName evidence="1">Uncharacterized protein</fullName>
    </submittedName>
</protein>
<dbReference type="EMBL" id="AOST01000045">
    <property type="protein sequence ID" value="ERF66518.1"/>
    <property type="molecule type" value="Genomic_DNA"/>
</dbReference>
<reference evidence="1 2" key="1">
    <citation type="journal article" date="2013" name="BMC Genomics">
        <title>Comparative genomics reveals distinct host-interacting traits of three major human-associated propionibacteria.</title>
        <authorList>
            <person name="Mak T.N."/>
            <person name="Schmid M."/>
            <person name="Brzuszkiewicz E."/>
            <person name="Zeng G."/>
            <person name="Meyer R."/>
            <person name="Sfanos K.S."/>
            <person name="Brinkmann V."/>
            <person name="Meyer T.F."/>
            <person name="Bruggemann H."/>
        </authorList>
    </citation>
    <scope>NUCLEOTIDE SEQUENCE [LARGE SCALE GENOMIC DNA]</scope>
    <source>
        <strain evidence="1 2">TM11</strain>
    </source>
</reference>